<protein>
    <recommendedName>
        <fullName evidence="20">Acyl-coenzyme A thioesterase 13</fullName>
    </recommendedName>
    <alternativeName>
        <fullName evidence="22">Hotdog-fold thioesterase superfamily member 2</fullName>
    </alternativeName>
    <alternativeName>
        <fullName evidence="21">Palmitoyl-CoA hydrolase</fullName>
    </alternativeName>
    <alternativeName>
        <fullName evidence="23">Thioesterase superfamily member 2</fullName>
    </alternativeName>
</protein>
<evidence type="ECO:0000256" key="2">
    <source>
        <dbReference type="ARBA" id="ARBA00004173"/>
    </source>
</evidence>
<dbReference type="WBParaSite" id="jg3397">
    <property type="protein sequence ID" value="jg3397"/>
    <property type="gene ID" value="jg3397"/>
</dbReference>
<dbReference type="NCBIfam" id="TIGR00369">
    <property type="entry name" value="unchar_dom_1"/>
    <property type="match status" value="1"/>
</dbReference>
<keyword evidence="8" id="KW-0007">Acetylation</keyword>
<dbReference type="InterPro" id="IPR006683">
    <property type="entry name" value="Thioestr_dom"/>
</dbReference>
<evidence type="ECO:0000256" key="9">
    <source>
        <dbReference type="ARBA" id="ARBA00023098"/>
    </source>
</evidence>
<proteinExistence type="inferred from homology"/>
<dbReference type="GO" id="GO:0047617">
    <property type="term" value="F:fatty acyl-CoA hydrolase activity"/>
    <property type="evidence" value="ECO:0007669"/>
    <property type="project" value="InterPro"/>
</dbReference>
<evidence type="ECO:0000256" key="12">
    <source>
        <dbReference type="ARBA" id="ARBA00023242"/>
    </source>
</evidence>
<sequence length="202" mass="21979">MPPKLGRAMKDDGQDKTPLPPLCCQLISTTSKPFIPFLEQRHQYVRVERGEHGQQNDQPSKSGIKIDIQTKDFTRVAANLRVTQASASSITVELVLGAEHVNGKGTLHGGMTAALVDIVTARAVGVTVKDVPMVSTDLSVSYMLPAQIGEVVSIEAVCLKIGRNLAFTEATFRRKSDNALIAKGKHNISFLHHLKKPAIDQF</sequence>
<accession>A0A915EAZ8</accession>
<dbReference type="InterPro" id="IPR003736">
    <property type="entry name" value="PAAI_dom"/>
</dbReference>
<dbReference type="AlphaFoldDB" id="A0A915EAZ8"/>
<dbReference type="GO" id="GO:0006629">
    <property type="term" value="P:lipid metabolic process"/>
    <property type="evidence" value="ECO:0007669"/>
    <property type="project" value="UniProtKB-KW"/>
</dbReference>
<evidence type="ECO:0000256" key="3">
    <source>
        <dbReference type="ARBA" id="ARBA00004186"/>
    </source>
</evidence>
<keyword evidence="6" id="KW-0963">Cytoplasm</keyword>
<keyword evidence="9" id="KW-0443">Lipid metabolism</keyword>
<organism evidence="25 26">
    <name type="scientific">Ditylenchus dipsaci</name>
    <dbReference type="NCBI Taxonomy" id="166011"/>
    <lineage>
        <taxon>Eukaryota</taxon>
        <taxon>Metazoa</taxon>
        <taxon>Ecdysozoa</taxon>
        <taxon>Nematoda</taxon>
        <taxon>Chromadorea</taxon>
        <taxon>Rhabditida</taxon>
        <taxon>Tylenchina</taxon>
        <taxon>Tylenchomorpha</taxon>
        <taxon>Sphaerularioidea</taxon>
        <taxon>Anguinidae</taxon>
        <taxon>Anguininae</taxon>
        <taxon>Ditylenchus</taxon>
    </lineage>
</organism>
<evidence type="ECO:0000256" key="4">
    <source>
        <dbReference type="ARBA" id="ARBA00004514"/>
    </source>
</evidence>
<evidence type="ECO:0000256" key="11">
    <source>
        <dbReference type="ARBA" id="ARBA00023212"/>
    </source>
</evidence>
<name>A0A915EAZ8_9BILA</name>
<evidence type="ECO:0000259" key="24">
    <source>
        <dbReference type="Pfam" id="PF03061"/>
    </source>
</evidence>
<keyword evidence="25" id="KW-1185">Reference proteome</keyword>
<evidence type="ECO:0000256" key="21">
    <source>
        <dbReference type="ARBA" id="ARBA00075657"/>
    </source>
</evidence>
<dbReference type="CDD" id="cd03443">
    <property type="entry name" value="PaaI_thioesterase"/>
    <property type="match status" value="1"/>
</dbReference>
<keyword evidence="12" id="KW-0539">Nucleus</keyword>
<dbReference type="PANTHER" id="PTHR21660:SF1">
    <property type="entry name" value="ACYL-COENZYME A THIOESTERASE 13"/>
    <property type="match status" value="1"/>
</dbReference>
<evidence type="ECO:0000256" key="14">
    <source>
        <dbReference type="ARBA" id="ARBA00047969"/>
    </source>
</evidence>
<evidence type="ECO:0000313" key="26">
    <source>
        <dbReference type="WBParaSite" id="jg3397"/>
    </source>
</evidence>
<dbReference type="Proteomes" id="UP000887574">
    <property type="component" value="Unplaced"/>
</dbReference>
<comment type="subunit">
    <text evidence="19">Homotetramer. Interacts with PCTP.</text>
</comment>
<evidence type="ECO:0000256" key="22">
    <source>
        <dbReference type="ARBA" id="ARBA00081533"/>
    </source>
</evidence>
<evidence type="ECO:0000256" key="19">
    <source>
        <dbReference type="ARBA" id="ARBA00064709"/>
    </source>
</evidence>
<reference evidence="26" key="1">
    <citation type="submission" date="2022-11" db="UniProtKB">
        <authorList>
            <consortium name="WormBaseParasite"/>
        </authorList>
    </citation>
    <scope>IDENTIFICATION</scope>
</reference>
<evidence type="ECO:0000256" key="17">
    <source>
        <dbReference type="ARBA" id="ARBA00052976"/>
    </source>
</evidence>
<dbReference type="GO" id="GO:0005819">
    <property type="term" value="C:spindle"/>
    <property type="evidence" value="ECO:0007669"/>
    <property type="project" value="UniProtKB-SubCell"/>
</dbReference>
<evidence type="ECO:0000256" key="5">
    <source>
        <dbReference type="ARBA" id="ARBA00008324"/>
    </source>
</evidence>
<keyword evidence="11" id="KW-0206">Cytoskeleton</keyword>
<dbReference type="FunFam" id="3.10.129.10:FF:000021">
    <property type="entry name" value="Acyl-coenzyme A thioesterase 13"/>
    <property type="match status" value="1"/>
</dbReference>
<keyword evidence="10" id="KW-0496">Mitochondrion</keyword>
<evidence type="ECO:0000256" key="20">
    <source>
        <dbReference type="ARBA" id="ARBA00067273"/>
    </source>
</evidence>
<dbReference type="Gene3D" id="3.10.129.10">
    <property type="entry name" value="Hotdog Thioesterase"/>
    <property type="match status" value="1"/>
</dbReference>
<comment type="function">
    <text evidence="18">Catalyzes the hydrolysis of acyl-CoAs into free fatty acids and coenzyme A (CoASH), regulating their respective intracellular levels. Has acyl-CoA thioesterase activity towards medium (C12) and long-chain (C18) fatty acyl-CoA substrates. Can also hydrolyze 3-hydroxyphenylacetyl-CoA and 3,4-dihydroxyphenylacetyl-CoA (in vitro). May play a role in controlling adaptive thermogenesis.</text>
</comment>
<comment type="catalytic activity">
    <reaction evidence="14">
        <text>decanoyl-CoA + H2O = decanoate + CoA + H(+)</text>
        <dbReference type="Rhea" id="RHEA:40059"/>
        <dbReference type="ChEBI" id="CHEBI:15377"/>
        <dbReference type="ChEBI" id="CHEBI:15378"/>
        <dbReference type="ChEBI" id="CHEBI:27689"/>
        <dbReference type="ChEBI" id="CHEBI:57287"/>
        <dbReference type="ChEBI" id="CHEBI:61430"/>
    </reaction>
    <physiologicalReaction direction="left-to-right" evidence="14">
        <dbReference type="Rhea" id="RHEA:40060"/>
    </physiologicalReaction>
</comment>
<evidence type="ECO:0000256" key="8">
    <source>
        <dbReference type="ARBA" id="ARBA00022990"/>
    </source>
</evidence>
<dbReference type="GO" id="GO:0005829">
    <property type="term" value="C:cytosol"/>
    <property type="evidence" value="ECO:0007669"/>
    <property type="project" value="UniProtKB-SubCell"/>
</dbReference>
<dbReference type="SUPFAM" id="SSF54637">
    <property type="entry name" value="Thioesterase/thiol ester dehydrase-isomerase"/>
    <property type="match status" value="1"/>
</dbReference>
<comment type="subcellular location">
    <subcellularLocation>
        <location evidence="3">Cytoplasm</location>
        <location evidence="3">Cytoskeleton</location>
        <location evidence="3">Spindle</location>
    </subcellularLocation>
    <subcellularLocation>
        <location evidence="4">Cytoplasm</location>
        <location evidence="4">Cytosol</location>
    </subcellularLocation>
    <subcellularLocation>
        <location evidence="2">Mitochondrion</location>
    </subcellularLocation>
    <subcellularLocation>
        <location evidence="1">Nucleus</location>
    </subcellularLocation>
</comment>
<comment type="similarity">
    <text evidence="5">Belongs to the thioesterase PaaI family.</text>
</comment>
<comment type="catalytic activity">
    <reaction evidence="17">
        <text>a fatty acyl-CoA + H2O = a fatty acid + CoA + H(+)</text>
        <dbReference type="Rhea" id="RHEA:16781"/>
        <dbReference type="ChEBI" id="CHEBI:15377"/>
        <dbReference type="ChEBI" id="CHEBI:15378"/>
        <dbReference type="ChEBI" id="CHEBI:28868"/>
        <dbReference type="ChEBI" id="CHEBI:57287"/>
        <dbReference type="ChEBI" id="CHEBI:77636"/>
    </reaction>
    <physiologicalReaction direction="left-to-right" evidence="17">
        <dbReference type="Rhea" id="RHEA:16782"/>
    </physiologicalReaction>
</comment>
<dbReference type="GO" id="GO:0005634">
    <property type="term" value="C:nucleus"/>
    <property type="evidence" value="ECO:0007669"/>
    <property type="project" value="UniProtKB-SubCell"/>
</dbReference>
<evidence type="ECO:0000256" key="6">
    <source>
        <dbReference type="ARBA" id="ARBA00022490"/>
    </source>
</evidence>
<keyword evidence="7" id="KW-0378">Hydrolase</keyword>
<dbReference type="GO" id="GO:0005739">
    <property type="term" value="C:mitochondrion"/>
    <property type="evidence" value="ECO:0007669"/>
    <property type="project" value="UniProtKB-SubCell"/>
</dbReference>
<evidence type="ECO:0000256" key="10">
    <source>
        <dbReference type="ARBA" id="ARBA00023128"/>
    </source>
</evidence>
<evidence type="ECO:0000256" key="16">
    <source>
        <dbReference type="ARBA" id="ARBA00050199"/>
    </source>
</evidence>
<dbReference type="InterPro" id="IPR039298">
    <property type="entry name" value="ACOT13"/>
</dbReference>
<evidence type="ECO:0000256" key="15">
    <source>
        <dbReference type="ARBA" id="ARBA00048074"/>
    </source>
</evidence>
<dbReference type="InterPro" id="IPR029069">
    <property type="entry name" value="HotDog_dom_sf"/>
</dbReference>
<evidence type="ECO:0000256" key="13">
    <source>
        <dbReference type="ARBA" id="ARBA00047588"/>
    </source>
</evidence>
<dbReference type="PANTHER" id="PTHR21660">
    <property type="entry name" value="THIOESTERASE SUPERFAMILY MEMBER-RELATED"/>
    <property type="match status" value="1"/>
</dbReference>
<evidence type="ECO:0000256" key="23">
    <source>
        <dbReference type="ARBA" id="ARBA00083956"/>
    </source>
</evidence>
<evidence type="ECO:0000313" key="25">
    <source>
        <dbReference type="Proteomes" id="UP000887574"/>
    </source>
</evidence>
<comment type="catalytic activity">
    <reaction evidence="16">
        <text>hexanoyl-CoA + H2O = hexanoate + CoA + H(+)</text>
        <dbReference type="Rhea" id="RHEA:40115"/>
        <dbReference type="ChEBI" id="CHEBI:15377"/>
        <dbReference type="ChEBI" id="CHEBI:15378"/>
        <dbReference type="ChEBI" id="CHEBI:17120"/>
        <dbReference type="ChEBI" id="CHEBI:57287"/>
        <dbReference type="ChEBI" id="CHEBI:62620"/>
    </reaction>
    <physiologicalReaction direction="left-to-right" evidence="16">
        <dbReference type="Rhea" id="RHEA:40116"/>
    </physiologicalReaction>
</comment>
<evidence type="ECO:0000256" key="18">
    <source>
        <dbReference type="ARBA" id="ARBA00058205"/>
    </source>
</evidence>
<dbReference type="Pfam" id="PF03061">
    <property type="entry name" value="4HBT"/>
    <property type="match status" value="1"/>
</dbReference>
<comment type="catalytic activity">
    <reaction evidence="15">
        <text>dodecanoyl-CoA + H2O = dodecanoate + CoA + H(+)</text>
        <dbReference type="Rhea" id="RHEA:30135"/>
        <dbReference type="ChEBI" id="CHEBI:15377"/>
        <dbReference type="ChEBI" id="CHEBI:15378"/>
        <dbReference type="ChEBI" id="CHEBI:18262"/>
        <dbReference type="ChEBI" id="CHEBI:57287"/>
        <dbReference type="ChEBI" id="CHEBI:57375"/>
    </reaction>
    <physiologicalReaction direction="left-to-right" evidence="15">
        <dbReference type="Rhea" id="RHEA:30136"/>
    </physiologicalReaction>
</comment>
<evidence type="ECO:0000256" key="7">
    <source>
        <dbReference type="ARBA" id="ARBA00022801"/>
    </source>
</evidence>
<evidence type="ECO:0000256" key="1">
    <source>
        <dbReference type="ARBA" id="ARBA00004123"/>
    </source>
</evidence>
<feature type="domain" description="Thioesterase" evidence="24">
    <location>
        <begin position="105"/>
        <end position="178"/>
    </location>
</feature>
<comment type="catalytic activity">
    <reaction evidence="13">
        <text>octanoyl-CoA + H2O = octanoate + CoA + H(+)</text>
        <dbReference type="Rhea" id="RHEA:30143"/>
        <dbReference type="ChEBI" id="CHEBI:15377"/>
        <dbReference type="ChEBI" id="CHEBI:15378"/>
        <dbReference type="ChEBI" id="CHEBI:25646"/>
        <dbReference type="ChEBI" id="CHEBI:57287"/>
        <dbReference type="ChEBI" id="CHEBI:57386"/>
    </reaction>
    <physiologicalReaction direction="left-to-right" evidence="13">
        <dbReference type="Rhea" id="RHEA:30144"/>
    </physiologicalReaction>
</comment>